<dbReference type="STRING" id="97359.A0A550CIZ1"/>
<protein>
    <recommendedName>
        <fullName evidence="5">Mid2 domain-containing protein</fullName>
    </recommendedName>
</protein>
<evidence type="ECO:0008006" key="5">
    <source>
        <dbReference type="Google" id="ProtNLM"/>
    </source>
</evidence>
<feature type="compositionally biased region" description="Polar residues" evidence="1">
    <location>
        <begin position="249"/>
        <end position="267"/>
    </location>
</feature>
<dbReference type="Proteomes" id="UP000320762">
    <property type="component" value="Unassembled WGS sequence"/>
</dbReference>
<feature type="compositionally biased region" description="Polar residues" evidence="1">
    <location>
        <begin position="223"/>
        <end position="233"/>
    </location>
</feature>
<keyword evidence="2" id="KW-0472">Membrane</keyword>
<evidence type="ECO:0000256" key="1">
    <source>
        <dbReference type="SAM" id="MobiDB-lite"/>
    </source>
</evidence>
<evidence type="ECO:0000313" key="3">
    <source>
        <dbReference type="EMBL" id="TRM64706.1"/>
    </source>
</evidence>
<feature type="compositionally biased region" description="Low complexity" evidence="1">
    <location>
        <begin position="90"/>
        <end position="122"/>
    </location>
</feature>
<keyword evidence="4" id="KW-1185">Reference proteome</keyword>
<proteinExistence type="predicted"/>
<evidence type="ECO:0000256" key="2">
    <source>
        <dbReference type="SAM" id="Phobius"/>
    </source>
</evidence>
<dbReference type="AlphaFoldDB" id="A0A550CIZ1"/>
<accession>A0A550CIZ1</accession>
<evidence type="ECO:0000313" key="4">
    <source>
        <dbReference type="Proteomes" id="UP000320762"/>
    </source>
</evidence>
<feature type="region of interest" description="Disordered" evidence="1">
    <location>
        <begin position="207"/>
        <end position="343"/>
    </location>
</feature>
<feature type="compositionally biased region" description="Pro residues" evidence="1">
    <location>
        <begin position="271"/>
        <end position="281"/>
    </location>
</feature>
<sequence>MSCSTFATTTRTNLVTSTSEVVSTSITTVPGESSTSVYETTTCQDTVCATVTVTTVLPGFEVTSTAFITNFEESTATSLETLYGTTCSANDGGSNNNSDNSDTRTSVSSISSTPTTTSFSTTSTVFTSSSRVTSNGSVVTVPVTLTSVGVSAITSSSSTDESNSNKGAIIGGVVGGVVGLALIGILVYWLLKRRRRWDDIFEDDLWAKAPKPPPDGATLPSVAANSSDGTWPSSRDGIAQGASSPPMVQAQSTSPPALSPRPTQVYTRPTPSSPPFSPTSPPMSSAGPSVDHSDAGPGSSSAGPTNNSGTDTYSRDRKTSLVHLNGSRYVDQVDQPPPAYQLE</sequence>
<dbReference type="OrthoDB" id="10349411at2759"/>
<dbReference type="EMBL" id="VDMD01000006">
    <property type="protein sequence ID" value="TRM64706.1"/>
    <property type="molecule type" value="Genomic_DNA"/>
</dbReference>
<feature type="compositionally biased region" description="Low complexity" evidence="1">
    <location>
        <begin position="295"/>
        <end position="310"/>
    </location>
</feature>
<reference evidence="3 4" key="1">
    <citation type="journal article" date="2019" name="New Phytol.">
        <title>Comparative genomics reveals unique wood-decay strategies and fruiting body development in the Schizophyllaceae.</title>
        <authorList>
            <person name="Almasi E."/>
            <person name="Sahu N."/>
            <person name="Krizsan K."/>
            <person name="Balint B."/>
            <person name="Kovacs G.M."/>
            <person name="Kiss B."/>
            <person name="Cseklye J."/>
            <person name="Drula E."/>
            <person name="Henrissat B."/>
            <person name="Nagy I."/>
            <person name="Chovatia M."/>
            <person name="Adam C."/>
            <person name="LaButti K."/>
            <person name="Lipzen A."/>
            <person name="Riley R."/>
            <person name="Grigoriev I.V."/>
            <person name="Nagy L.G."/>
        </authorList>
    </citation>
    <scope>NUCLEOTIDE SEQUENCE [LARGE SCALE GENOMIC DNA]</scope>
    <source>
        <strain evidence="3 4">NL-1724</strain>
    </source>
</reference>
<feature type="region of interest" description="Disordered" evidence="1">
    <location>
        <begin position="89"/>
        <end position="122"/>
    </location>
</feature>
<gene>
    <name evidence="3" type="ORF">BD626DRAFT_233502</name>
</gene>
<organism evidence="3 4">
    <name type="scientific">Schizophyllum amplum</name>
    <dbReference type="NCBI Taxonomy" id="97359"/>
    <lineage>
        <taxon>Eukaryota</taxon>
        <taxon>Fungi</taxon>
        <taxon>Dikarya</taxon>
        <taxon>Basidiomycota</taxon>
        <taxon>Agaricomycotina</taxon>
        <taxon>Agaricomycetes</taxon>
        <taxon>Agaricomycetidae</taxon>
        <taxon>Agaricales</taxon>
        <taxon>Schizophyllaceae</taxon>
        <taxon>Schizophyllum</taxon>
    </lineage>
</organism>
<name>A0A550CIZ1_9AGAR</name>
<keyword evidence="2" id="KW-0812">Transmembrane</keyword>
<keyword evidence="2" id="KW-1133">Transmembrane helix</keyword>
<feature type="transmembrane region" description="Helical" evidence="2">
    <location>
        <begin position="168"/>
        <end position="191"/>
    </location>
</feature>
<comment type="caution">
    <text evidence="3">The sequence shown here is derived from an EMBL/GenBank/DDBJ whole genome shotgun (WGS) entry which is preliminary data.</text>
</comment>
<dbReference type="Gene3D" id="1.20.5.510">
    <property type="entry name" value="Single helix bin"/>
    <property type="match status" value="1"/>
</dbReference>